<reference evidence="1 2" key="1">
    <citation type="journal article" date="2012" name="Int. J. Syst. Evol. Microbiol.">
        <title>Vibrio caribbeanicus sp. nov., isolated from the marine sponge Scleritoderma cyanea.</title>
        <authorList>
            <person name="Hoffmann M."/>
            <person name="Monday S.R."/>
            <person name="Allard M.W."/>
            <person name="Strain E.A."/>
            <person name="Whittaker P."/>
            <person name="Naum M."/>
            <person name="McCarthy P.J."/>
            <person name="Lopez J.V."/>
            <person name="Fischer M."/>
            <person name="Brown E.W."/>
        </authorList>
    </citation>
    <scope>NUCLEOTIDE SEQUENCE [LARGE SCALE GENOMIC DNA]</scope>
    <source>
        <strain evidence="2">CIP 102891 / ATCC 33934</strain>
    </source>
</reference>
<evidence type="ECO:0000313" key="2">
    <source>
        <dbReference type="Proteomes" id="UP000002817"/>
    </source>
</evidence>
<evidence type="ECO:0000313" key="1">
    <source>
        <dbReference type="EMBL" id="EGU50828.1"/>
    </source>
</evidence>
<dbReference type="Proteomes" id="UP000002817">
    <property type="component" value="Unassembled WGS sequence"/>
</dbReference>
<dbReference type="AlphaFoldDB" id="F9SSJ6"/>
<dbReference type="EMBL" id="AFWH01000021">
    <property type="protein sequence ID" value="EGU50828.1"/>
    <property type="molecule type" value="Genomic_DNA"/>
</dbReference>
<gene>
    <name evidence="1" type="ORF">VIOR3934_00485</name>
</gene>
<accession>F9SSJ6</accession>
<sequence length="74" mass="8616">MKVTKSIPLRTLIQERSMSEFFKSLDYDTYTLRSENKGIIRLETYNGTSAEIKINREDMVSSRMVKMIMSFAAL</sequence>
<proteinExistence type="predicted"/>
<protein>
    <submittedName>
        <fullName evidence="1">Uncharacterized protein</fullName>
    </submittedName>
</protein>
<name>F9SSJ6_VIBOR</name>
<organism evidence="1 2">
    <name type="scientific">Vibrio orientalis CIP 102891 = ATCC 33934</name>
    <dbReference type="NCBI Taxonomy" id="675816"/>
    <lineage>
        <taxon>Bacteria</taxon>
        <taxon>Pseudomonadati</taxon>
        <taxon>Pseudomonadota</taxon>
        <taxon>Gammaproteobacteria</taxon>
        <taxon>Vibrionales</taxon>
        <taxon>Vibrionaceae</taxon>
        <taxon>Vibrio</taxon>
        <taxon>Vibrio oreintalis group</taxon>
    </lineage>
</organism>
<comment type="caution">
    <text evidence="1">The sequence shown here is derived from an EMBL/GenBank/DDBJ whole genome shotgun (WGS) entry which is preliminary data.</text>
</comment>